<feature type="transmembrane region" description="Helical" evidence="1">
    <location>
        <begin position="72"/>
        <end position="91"/>
    </location>
</feature>
<feature type="transmembrane region" description="Helical" evidence="1">
    <location>
        <begin position="182"/>
        <end position="205"/>
    </location>
</feature>
<keyword evidence="1" id="KW-0472">Membrane</keyword>
<dbReference type="PANTHER" id="PTHR38684">
    <property type="entry name" value="PROTEIN AMPE"/>
    <property type="match status" value="1"/>
</dbReference>
<dbReference type="EMBL" id="BMJA01000001">
    <property type="protein sequence ID" value="GGA28855.1"/>
    <property type="molecule type" value="Genomic_DNA"/>
</dbReference>
<sequence>MAIRLLAALIALGLLHLQPQLACWRGDAGFRRWVHQLADTSGVGRVVLAVLVPVVVCALMIWILHRLPLPDLLLLIFSLAVLLFSLGPHPFEADLVAILKAPDQSSREAAAQVLSDDGETVAWRTADLGEATAYAALRRRFGVLFWFFVLGPIGALLYRLARQLGHDTSLALDADARIKARYLANALDWLPAQLMVFTLALVGHWDAVIGAWRRWHQQAAPNSWYLSNPDFLGAAARADVLTDIEGGEGYVEERTDPLHELRRLRDALLRALLAWLSVVALVVMGSWLH</sequence>
<feature type="transmembrane region" description="Helical" evidence="1">
    <location>
        <begin position="267"/>
        <end position="288"/>
    </location>
</feature>
<keyword evidence="3" id="KW-1185">Reference proteome</keyword>
<organism evidence="2 3">
    <name type="scientific">Dyella nitratireducens</name>
    <dbReference type="NCBI Taxonomy" id="1849580"/>
    <lineage>
        <taxon>Bacteria</taxon>
        <taxon>Pseudomonadati</taxon>
        <taxon>Pseudomonadota</taxon>
        <taxon>Gammaproteobacteria</taxon>
        <taxon>Lysobacterales</taxon>
        <taxon>Rhodanobacteraceae</taxon>
        <taxon>Dyella</taxon>
    </lineage>
</organism>
<dbReference type="PANTHER" id="PTHR38684:SF1">
    <property type="entry name" value="PROTEIN AMPE"/>
    <property type="match status" value="1"/>
</dbReference>
<gene>
    <name evidence="2" type="ORF">GCM10010981_17100</name>
</gene>
<keyword evidence="1" id="KW-0812">Transmembrane</keyword>
<protein>
    <submittedName>
        <fullName evidence="2">Membrane protein</fullName>
    </submittedName>
</protein>
<comment type="caution">
    <text evidence="2">The sequence shown here is derived from an EMBL/GenBank/DDBJ whole genome shotgun (WGS) entry which is preliminary data.</text>
</comment>
<feature type="transmembrane region" description="Helical" evidence="1">
    <location>
        <begin position="143"/>
        <end position="161"/>
    </location>
</feature>
<evidence type="ECO:0000256" key="1">
    <source>
        <dbReference type="SAM" id="Phobius"/>
    </source>
</evidence>
<feature type="transmembrane region" description="Helical" evidence="1">
    <location>
        <begin position="46"/>
        <end position="65"/>
    </location>
</feature>
<proteinExistence type="predicted"/>
<name>A0ABQ1FU83_9GAMM</name>
<reference evidence="3" key="1">
    <citation type="journal article" date="2019" name="Int. J. Syst. Evol. Microbiol.">
        <title>The Global Catalogue of Microorganisms (GCM) 10K type strain sequencing project: providing services to taxonomists for standard genome sequencing and annotation.</title>
        <authorList>
            <consortium name="The Broad Institute Genomics Platform"/>
            <consortium name="The Broad Institute Genome Sequencing Center for Infectious Disease"/>
            <person name="Wu L."/>
            <person name="Ma J."/>
        </authorList>
    </citation>
    <scope>NUCLEOTIDE SEQUENCE [LARGE SCALE GENOMIC DNA]</scope>
    <source>
        <strain evidence="3">CGMCC 1.15439</strain>
    </source>
</reference>
<accession>A0ABQ1FU83</accession>
<keyword evidence="1" id="KW-1133">Transmembrane helix</keyword>
<dbReference type="InterPro" id="IPR052966">
    <property type="entry name" value="Beta-lactamase_Reg"/>
</dbReference>
<dbReference type="RefSeq" id="WP_188793795.1">
    <property type="nucleotide sequence ID" value="NZ_BMJA01000001.1"/>
</dbReference>
<dbReference type="Proteomes" id="UP000620046">
    <property type="component" value="Unassembled WGS sequence"/>
</dbReference>
<evidence type="ECO:0000313" key="3">
    <source>
        <dbReference type="Proteomes" id="UP000620046"/>
    </source>
</evidence>
<evidence type="ECO:0000313" key="2">
    <source>
        <dbReference type="EMBL" id="GGA28855.1"/>
    </source>
</evidence>